<proteinExistence type="predicted"/>
<dbReference type="GeneID" id="36590060"/>
<accession>A0A2J6SI61</accession>
<protein>
    <recommendedName>
        <fullName evidence="3">Transposase</fullName>
    </recommendedName>
</protein>
<dbReference type="Proteomes" id="UP000235371">
    <property type="component" value="Unassembled WGS sequence"/>
</dbReference>
<reference evidence="1 2" key="1">
    <citation type="submission" date="2016-04" db="EMBL/GenBank/DDBJ databases">
        <title>A degradative enzymes factory behind the ericoid mycorrhizal symbiosis.</title>
        <authorList>
            <consortium name="DOE Joint Genome Institute"/>
            <person name="Martino E."/>
            <person name="Morin E."/>
            <person name="Grelet G."/>
            <person name="Kuo A."/>
            <person name="Kohler A."/>
            <person name="Daghino S."/>
            <person name="Barry K."/>
            <person name="Choi C."/>
            <person name="Cichocki N."/>
            <person name="Clum A."/>
            <person name="Copeland A."/>
            <person name="Hainaut M."/>
            <person name="Haridas S."/>
            <person name="Labutti K."/>
            <person name="Lindquist E."/>
            <person name="Lipzen A."/>
            <person name="Khouja H.-R."/>
            <person name="Murat C."/>
            <person name="Ohm R."/>
            <person name="Olson A."/>
            <person name="Spatafora J."/>
            <person name="Veneault-Fourrey C."/>
            <person name="Henrissat B."/>
            <person name="Grigoriev I."/>
            <person name="Martin F."/>
            <person name="Perotto S."/>
        </authorList>
    </citation>
    <scope>NUCLEOTIDE SEQUENCE [LARGE SCALE GENOMIC DNA]</scope>
    <source>
        <strain evidence="1 2">E</strain>
    </source>
</reference>
<dbReference type="AlphaFoldDB" id="A0A2J6SI61"/>
<keyword evidence="2" id="KW-1185">Reference proteome</keyword>
<gene>
    <name evidence="1" type="ORF">K444DRAFT_621828</name>
</gene>
<dbReference type="InParanoid" id="A0A2J6SI61"/>
<dbReference type="OrthoDB" id="194358at2759"/>
<dbReference type="RefSeq" id="XP_024727356.1">
    <property type="nucleotide sequence ID" value="XM_024881983.1"/>
</dbReference>
<dbReference type="EMBL" id="KZ613913">
    <property type="protein sequence ID" value="PMD50452.1"/>
    <property type="molecule type" value="Genomic_DNA"/>
</dbReference>
<evidence type="ECO:0000313" key="2">
    <source>
        <dbReference type="Proteomes" id="UP000235371"/>
    </source>
</evidence>
<organism evidence="1 2">
    <name type="scientific">Hyaloscypha bicolor E</name>
    <dbReference type="NCBI Taxonomy" id="1095630"/>
    <lineage>
        <taxon>Eukaryota</taxon>
        <taxon>Fungi</taxon>
        <taxon>Dikarya</taxon>
        <taxon>Ascomycota</taxon>
        <taxon>Pezizomycotina</taxon>
        <taxon>Leotiomycetes</taxon>
        <taxon>Helotiales</taxon>
        <taxon>Hyaloscyphaceae</taxon>
        <taxon>Hyaloscypha</taxon>
        <taxon>Hyaloscypha bicolor</taxon>
    </lineage>
</organism>
<sequence length="52" mass="5862">MALTTENSGVRQKDRADIVFTTLLVMCCSGHTSMSELGSWVSDYLNNRHRTK</sequence>
<evidence type="ECO:0008006" key="3">
    <source>
        <dbReference type="Google" id="ProtNLM"/>
    </source>
</evidence>
<name>A0A2J6SI61_9HELO</name>
<evidence type="ECO:0000313" key="1">
    <source>
        <dbReference type="EMBL" id="PMD50452.1"/>
    </source>
</evidence>